<dbReference type="PANTHER" id="PTHR37937:SF1">
    <property type="entry name" value="CONJUGATIVE TRANSFER: DNA TRANSPORT"/>
    <property type="match status" value="1"/>
</dbReference>
<keyword evidence="4" id="KW-0812">Transmembrane</keyword>
<evidence type="ECO:0000313" key="9">
    <source>
        <dbReference type="Proteomes" id="UP000646478"/>
    </source>
</evidence>
<keyword evidence="5" id="KW-1133">Transmembrane helix</keyword>
<dbReference type="RefSeq" id="WP_188826129.1">
    <property type="nucleotide sequence ID" value="NZ_BMHH01000026.1"/>
</dbReference>
<keyword evidence="6" id="KW-0472">Membrane</keyword>
<dbReference type="InterPro" id="IPR051539">
    <property type="entry name" value="T4SS-coupling_protein"/>
</dbReference>
<evidence type="ECO:0000256" key="5">
    <source>
        <dbReference type="ARBA" id="ARBA00022989"/>
    </source>
</evidence>
<reference evidence="8" key="2">
    <citation type="submission" date="2020-09" db="EMBL/GenBank/DDBJ databases">
        <authorList>
            <person name="Sun Q."/>
            <person name="Zhou Y."/>
        </authorList>
    </citation>
    <scope>NUCLEOTIDE SEQUENCE</scope>
    <source>
        <strain evidence="8">CGMCC 1.15082</strain>
    </source>
</reference>
<dbReference type="PANTHER" id="PTHR37937">
    <property type="entry name" value="CONJUGATIVE TRANSFER: DNA TRANSPORT"/>
    <property type="match status" value="1"/>
</dbReference>
<sequence length="681" mass="75415">MVKPETIVAGGFIAAASGVVWNATYAAIYDLRRIAQYGMAATRDSLFGRMGDTPWAPMIDAWQHWPSLQNLFSQGTSNFFVTTAAGATAITAAAATGTAIALLKKKSEDLHGNARFLERRELKKKGLKAKGGLLLGRAGNQLLRDEDQSHVAVIGPTNSGKTECFVIPNLIEWEGTFIALDFKGTLYERTAKIRKQKGDKVYLFGPGFENSHTYNPLDMIRGGIARITDIQALASLLIPVLDPKSAHWNTSAQMLVAGMISYVLESKECENARTLGTIVRLFSVRDNFIDTLKAMRDEEGISDYTRARLTEFMAIPSEEAGSIRSTLNTHLKPWQNPAVEALTKSGDNAIRIESLRQERSAIYLVIDTGQIEIFSQLLKLFLEQVNSFVNRAYRQPDENKILFMIDEFYQLGRINSIIKQLPFARDRDIRICLVSQGVAQIDEQFTRSGRESILGSCALQLFCSFNDEPTVDLVTKKTGSTTQGYETTSRQLKPFGGIPQKTVAEHSMARPLFRPNELYAWNRNHLLILKTNAAPFICDKILADRTKKYIKMKNGALGVTLQIPPLEALAPFMPSWARRSSEKPLPKEKAVLPTSDESGDKSAQKEYAAKAAFLDSGEADTVDYEALYGKLNALVGDAGYFETAVEASDLIEDKEYTLSLIQELKDEHEAIVNLVANEAGA</sequence>
<evidence type="ECO:0000256" key="1">
    <source>
        <dbReference type="ARBA" id="ARBA00004651"/>
    </source>
</evidence>
<evidence type="ECO:0000256" key="2">
    <source>
        <dbReference type="ARBA" id="ARBA00008806"/>
    </source>
</evidence>
<name>A0A916SR98_9HYPH</name>
<feature type="region of interest" description="Disordered" evidence="7">
    <location>
        <begin position="579"/>
        <end position="602"/>
    </location>
</feature>
<organism evidence="8 9">
    <name type="scientific">Brucella endophytica</name>
    <dbReference type="NCBI Taxonomy" id="1963359"/>
    <lineage>
        <taxon>Bacteria</taxon>
        <taxon>Pseudomonadati</taxon>
        <taxon>Pseudomonadota</taxon>
        <taxon>Alphaproteobacteria</taxon>
        <taxon>Hyphomicrobiales</taxon>
        <taxon>Brucellaceae</taxon>
        <taxon>Brucella/Ochrobactrum group</taxon>
        <taxon>Brucella</taxon>
    </lineage>
</organism>
<comment type="similarity">
    <text evidence="2">Belongs to the VirD4/TraG family.</text>
</comment>
<protein>
    <recommendedName>
        <fullName evidence="10">Type IV secretory system conjugative DNA transfer family protein</fullName>
    </recommendedName>
</protein>
<dbReference type="InterPro" id="IPR027417">
    <property type="entry name" value="P-loop_NTPase"/>
</dbReference>
<dbReference type="Gene3D" id="3.40.50.300">
    <property type="entry name" value="P-loop containing nucleotide triphosphate hydrolases"/>
    <property type="match status" value="2"/>
</dbReference>
<evidence type="ECO:0000313" key="8">
    <source>
        <dbReference type="EMBL" id="GGB09432.1"/>
    </source>
</evidence>
<dbReference type="EMBL" id="BMHH01000026">
    <property type="protein sequence ID" value="GGB09432.1"/>
    <property type="molecule type" value="Genomic_DNA"/>
</dbReference>
<comment type="caution">
    <text evidence="8">The sequence shown here is derived from an EMBL/GenBank/DDBJ whole genome shotgun (WGS) entry which is preliminary data.</text>
</comment>
<dbReference type="Pfam" id="PF02534">
    <property type="entry name" value="T4SS-DNA_transf"/>
    <property type="match status" value="1"/>
</dbReference>
<keyword evidence="9" id="KW-1185">Reference proteome</keyword>
<gene>
    <name evidence="8" type="ORF">GCM10011491_41760</name>
</gene>
<dbReference type="GO" id="GO:0005886">
    <property type="term" value="C:plasma membrane"/>
    <property type="evidence" value="ECO:0007669"/>
    <property type="project" value="UniProtKB-SubCell"/>
</dbReference>
<dbReference type="SUPFAM" id="SSF52540">
    <property type="entry name" value="P-loop containing nucleoside triphosphate hydrolases"/>
    <property type="match status" value="1"/>
</dbReference>
<comment type="subcellular location">
    <subcellularLocation>
        <location evidence="1">Cell membrane</location>
        <topology evidence="1">Multi-pass membrane protein</topology>
    </subcellularLocation>
</comment>
<evidence type="ECO:0000256" key="4">
    <source>
        <dbReference type="ARBA" id="ARBA00022692"/>
    </source>
</evidence>
<dbReference type="CDD" id="cd01127">
    <property type="entry name" value="TrwB_TraG_TraD_VirD4"/>
    <property type="match status" value="2"/>
</dbReference>
<evidence type="ECO:0000256" key="3">
    <source>
        <dbReference type="ARBA" id="ARBA00022475"/>
    </source>
</evidence>
<evidence type="ECO:0000256" key="6">
    <source>
        <dbReference type="ARBA" id="ARBA00023136"/>
    </source>
</evidence>
<evidence type="ECO:0008006" key="10">
    <source>
        <dbReference type="Google" id="ProtNLM"/>
    </source>
</evidence>
<evidence type="ECO:0000256" key="7">
    <source>
        <dbReference type="SAM" id="MobiDB-lite"/>
    </source>
</evidence>
<reference evidence="8" key="1">
    <citation type="journal article" date="2014" name="Int. J. Syst. Evol. Microbiol.">
        <title>Complete genome sequence of Corynebacterium casei LMG S-19264T (=DSM 44701T), isolated from a smear-ripened cheese.</title>
        <authorList>
            <consortium name="US DOE Joint Genome Institute (JGI-PGF)"/>
            <person name="Walter F."/>
            <person name="Albersmeier A."/>
            <person name="Kalinowski J."/>
            <person name="Ruckert C."/>
        </authorList>
    </citation>
    <scope>NUCLEOTIDE SEQUENCE</scope>
    <source>
        <strain evidence="8">CGMCC 1.15082</strain>
    </source>
</reference>
<keyword evidence="3" id="KW-1003">Cell membrane</keyword>
<feature type="compositionally biased region" description="Basic and acidic residues" evidence="7">
    <location>
        <begin position="579"/>
        <end position="590"/>
    </location>
</feature>
<dbReference type="AlphaFoldDB" id="A0A916SR98"/>
<dbReference type="InterPro" id="IPR003688">
    <property type="entry name" value="TraG/VirD4"/>
</dbReference>
<proteinExistence type="inferred from homology"/>
<accession>A0A916SR98</accession>
<dbReference type="Proteomes" id="UP000646478">
    <property type="component" value="Unassembled WGS sequence"/>
</dbReference>